<reference evidence="1" key="1">
    <citation type="submission" date="2020-02" db="EMBL/GenBank/DDBJ databases">
        <title>Genome sequencing of the panga catfish, Pangasius djambal.</title>
        <authorList>
            <person name="Wen M."/>
            <person name="Zahm M."/>
            <person name="Roques C."/>
            <person name="Cabau C."/>
            <person name="Klopp C."/>
            <person name="Donnadieu C."/>
            <person name="Jouanno E."/>
            <person name="Avarre J.-C."/>
            <person name="Campet M."/>
            <person name="Ha T."/>
            <person name="Dugue R."/>
            <person name="Lampietro C."/>
            <person name="Louis A."/>
            <person name="Herpin A."/>
            <person name="Echchiki A."/>
            <person name="Berthelot C."/>
            <person name="Parey E."/>
            <person name="Roest-Crollius H."/>
            <person name="Braasch I."/>
            <person name="Postlethwait J.H."/>
            <person name="Bobe J."/>
            <person name="Montfort J."/>
            <person name="Bouchez O."/>
            <person name="Begum T."/>
            <person name="Schartl M."/>
            <person name="Gustiano R."/>
            <person name="Guiguen Y."/>
        </authorList>
    </citation>
    <scope>NUCLEOTIDE SEQUENCE</scope>
    <source>
        <strain evidence="1">Pdj_M5554</strain>
    </source>
</reference>
<proteinExistence type="predicted"/>
<protein>
    <submittedName>
        <fullName evidence="1">Uncharacterized protein</fullName>
    </submittedName>
</protein>
<name>A0ACC5Z763_9TELE</name>
<dbReference type="Proteomes" id="UP000830395">
    <property type="component" value="Chromosome 19"/>
</dbReference>
<gene>
    <name evidence="1" type="ORF">PDJAM_G00100490</name>
</gene>
<keyword evidence="2" id="KW-1185">Reference proteome</keyword>
<organism evidence="1 2">
    <name type="scientific">Pangasius djambal</name>
    <dbReference type="NCBI Taxonomy" id="1691987"/>
    <lineage>
        <taxon>Eukaryota</taxon>
        <taxon>Metazoa</taxon>
        <taxon>Chordata</taxon>
        <taxon>Craniata</taxon>
        <taxon>Vertebrata</taxon>
        <taxon>Euteleostomi</taxon>
        <taxon>Actinopterygii</taxon>
        <taxon>Neopterygii</taxon>
        <taxon>Teleostei</taxon>
        <taxon>Ostariophysi</taxon>
        <taxon>Siluriformes</taxon>
        <taxon>Pangasiidae</taxon>
        <taxon>Pangasius</taxon>
    </lineage>
</organism>
<dbReference type="EMBL" id="CM040993">
    <property type="protein sequence ID" value="MCJ8743950.1"/>
    <property type="molecule type" value="Genomic_DNA"/>
</dbReference>
<accession>A0ACC5Z763</accession>
<comment type="caution">
    <text evidence="1">The sequence shown here is derived from an EMBL/GenBank/DDBJ whole genome shotgun (WGS) entry which is preliminary data.</text>
</comment>
<sequence length="118" mass="12408">MGSLIDQHVSVISSVTSTRSVPAYAEVHDPLNILNDTSRKPTTPYYPAQPPLITRSAGSSIAPPIPCSVSPCMYGAAAQYHHSQDGLLPHHSGSEVRDMVSSLPPINTVFMGSTGGPP</sequence>
<evidence type="ECO:0000313" key="1">
    <source>
        <dbReference type="EMBL" id="MCJ8743950.1"/>
    </source>
</evidence>
<evidence type="ECO:0000313" key="2">
    <source>
        <dbReference type="Proteomes" id="UP000830395"/>
    </source>
</evidence>